<evidence type="ECO:0000313" key="1">
    <source>
        <dbReference type="EMBL" id="MPM23500.1"/>
    </source>
</evidence>
<accession>A0A644Y4T0</accession>
<comment type="caution">
    <text evidence="1">The sequence shown here is derived from an EMBL/GenBank/DDBJ whole genome shotgun (WGS) entry which is preliminary data.</text>
</comment>
<gene>
    <name evidence="1" type="ORF">SDC9_69974</name>
</gene>
<protein>
    <submittedName>
        <fullName evidence="1">Uncharacterized protein</fullName>
    </submittedName>
</protein>
<reference evidence="1" key="1">
    <citation type="submission" date="2019-08" db="EMBL/GenBank/DDBJ databases">
        <authorList>
            <person name="Kucharzyk K."/>
            <person name="Murdoch R.W."/>
            <person name="Higgins S."/>
            <person name="Loffler F."/>
        </authorList>
    </citation>
    <scope>NUCLEOTIDE SEQUENCE</scope>
</reference>
<dbReference type="EMBL" id="VSSQ01004046">
    <property type="protein sequence ID" value="MPM23500.1"/>
    <property type="molecule type" value="Genomic_DNA"/>
</dbReference>
<dbReference type="AlphaFoldDB" id="A0A644Y4T0"/>
<name>A0A644Y4T0_9ZZZZ</name>
<sequence length="79" mass="9307">MEITKEALNREIERLDGKIAQELEQMKHYAEWILERIGDPESAVNYGFSRSIANTETTVREYLARREAFRDILSSMEKK</sequence>
<organism evidence="1">
    <name type="scientific">bioreactor metagenome</name>
    <dbReference type="NCBI Taxonomy" id="1076179"/>
    <lineage>
        <taxon>unclassified sequences</taxon>
        <taxon>metagenomes</taxon>
        <taxon>ecological metagenomes</taxon>
    </lineage>
</organism>
<proteinExistence type="predicted"/>